<organism evidence="2 3">
    <name type="scientific">Streptomyces spectabilis</name>
    <dbReference type="NCBI Taxonomy" id="68270"/>
    <lineage>
        <taxon>Bacteria</taxon>
        <taxon>Bacillati</taxon>
        <taxon>Actinomycetota</taxon>
        <taxon>Actinomycetes</taxon>
        <taxon>Kitasatosporales</taxon>
        <taxon>Streptomycetaceae</taxon>
        <taxon>Streptomyces</taxon>
    </lineage>
</organism>
<evidence type="ECO:0000313" key="1">
    <source>
        <dbReference type="EMBL" id="MBB5101449.1"/>
    </source>
</evidence>
<proteinExistence type="predicted"/>
<dbReference type="RefSeq" id="WP_150509393.1">
    <property type="nucleotide sequence ID" value="NZ_BMSQ01000003.1"/>
</dbReference>
<dbReference type="Pfam" id="PF10012">
    <property type="entry name" value="DUF2255"/>
    <property type="match status" value="1"/>
</dbReference>
<reference evidence="2 3" key="1">
    <citation type="submission" date="2017-09" db="EMBL/GenBank/DDBJ databases">
        <authorList>
            <person name="Lee N."/>
            <person name="Cho B.-K."/>
        </authorList>
    </citation>
    <scope>NUCLEOTIDE SEQUENCE [LARGE SCALE GENOMIC DNA]</scope>
    <source>
        <strain evidence="2 3">ATCC 27465</strain>
    </source>
</reference>
<evidence type="ECO:0000313" key="4">
    <source>
        <dbReference type="Proteomes" id="UP000549009"/>
    </source>
</evidence>
<dbReference type="Proteomes" id="UP000549009">
    <property type="component" value="Unassembled WGS sequence"/>
</dbReference>
<dbReference type="KEGG" id="sspb:CP982_05260"/>
<dbReference type="EMBL" id="CP023690">
    <property type="protein sequence ID" value="QEV58191.1"/>
    <property type="molecule type" value="Genomic_DNA"/>
</dbReference>
<dbReference type="Proteomes" id="UP000326505">
    <property type="component" value="Chromosome"/>
</dbReference>
<dbReference type="OrthoDB" id="162563at2"/>
<sequence>MNTVMDRAEIVLWVRHEDGRWSGRAVWVVALDGDAYVRSAFGRRSAWYRRVLRGAETAVEAGGARVPVVLGAVADPEVVRRVSGAYRAKYGLSWPGPVESMNGPGAAATTMRLTDLGQVPELSA</sequence>
<name>A0A5P2X185_STRST</name>
<evidence type="ECO:0000313" key="3">
    <source>
        <dbReference type="Proteomes" id="UP000326505"/>
    </source>
</evidence>
<protein>
    <submittedName>
        <fullName evidence="2">DUF2255 family protein</fullName>
    </submittedName>
</protein>
<gene>
    <name evidence="2" type="ORF">CP982_05260</name>
    <name evidence="1" type="ORF">FHS40_000502</name>
</gene>
<dbReference type="AlphaFoldDB" id="A0A5P2X185"/>
<keyword evidence="4" id="KW-1185">Reference proteome</keyword>
<reference evidence="1 4" key="2">
    <citation type="submission" date="2020-08" db="EMBL/GenBank/DDBJ databases">
        <title>Genomic Encyclopedia of Type Strains, Phase III (KMG-III): the genomes of soil and plant-associated and newly described type strains.</title>
        <authorList>
            <person name="Whitman W."/>
        </authorList>
    </citation>
    <scope>NUCLEOTIDE SEQUENCE [LARGE SCALE GENOMIC DNA]</scope>
    <source>
        <strain evidence="1 4">CECT 3146</strain>
    </source>
</reference>
<dbReference type="EMBL" id="JACHJD010000001">
    <property type="protein sequence ID" value="MBB5101449.1"/>
    <property type="molecule type" value="Genomic_DNA"/>
</dbReference>
<accession>A0A5P2X185</accession>
<evidence type="ECO:0000313" key="2">
    <source>
        <dbReference type="EMBL" id="QEV58191.1"/>
    </source>
</evidence>
<dbReference type="InterPro" id="IPR016888">
    <property type="entry name" value="UCP028498"/>
</dbReference>